<evidence type="ECO:0000313" key="3">
    <source>
        <dbReference type="Proteomes" id="UP001262410"/>
    </source>
</evidence>
<organism evidence="2 3">
    <name type="scientific">Inquilinus ginsengisoli</name>
    <dbReference type="NCBI Taxonomy" id="363840"/>
    <lineage>
        <taxon>Bacteria</taxon>
        <taxon>Pseudomonadati</taxon>
        <taxon>Pseudomonadota</taxon>
        <taxon>Alphaproteobacteria</taxon>
        <taxon>Rhodospirillales</taxon>
        <taxon>Rhodospirillaceae</taxon>
        <taxon>Inquilinus</taxon>
    </lineage>
</organism>
<dbReference type="InterPro" id="IPR036388">
    <property type="entry name" value="WH-like_DNA-bd_sf"/>
</dbReference>
<keyword evidence="2" id="KW-0238">DNA-binding</keyword>
<sequence>MDRADAILGAVQRIYDAAVSPDAWPGAIAAIAAAANAPRGSLLVENRPQQRAELMVGWQWDPAHLARMSAPGARRMAPWAAGLPLGQVVRSLALKTEHDFVRSEFYNEVVRPNGDFYGAVALVERTPAHSSYVAVRRVLGAEDFADGDVAALQAMVPHLARALDLRQRLDSADLRAAYAGAALDHVDLGVILVDAAARPIRLNQRAESIIAQADGLFSGPTGLMAALPDQTRRLHHAIATAAAAGAATAGIDAAARAAGAGIRLRLSRPSGAQPLILTVIPIREVAAERRLGPVPRVTVFVVDPDRTDGPAPAVLRQLFDLTAAEAAVAVEISRGDGLPAVAERLAIAGSTARTHLARIFEKTGTARQAELVRLLLQCGLPSMRDD</sequence>
<dbReference type="RefSeq" id="WP_309801215.1">
    <property type="nucleotide sequence ID" value="NZ_JAVDPW010000014.1"/>
</dbReference>
<gene>
    <name evidence="2" type="ORF">E9232_006433</name>
</gene>
<feature type="domain" description="HTH luxR-type" evidence="1">
    <location>
        <begin position="318"/>
        <end position="375"/>
    </location>
</feature>
<proteinExistence type="predicted"/>
<keyword evidence="3" id="KW-1185">Reference proteome</keyword>
<dbReference type="GO" id="GO:0003677">
    <property type="term" value="F:DNA binding"/>
    <property type="evidence" value="ECO:0007669"/>
    <property type="project" value="UniProtKB-KW"/>
</dbReference>
<dbReference type="EMBL" id="JAVDPW010000014">
    <property type="protein sequence ID" value="MDR6293880.1"/>
    <property type="molecule type" value="Genomic_DNA"/>
</dbReference>
<reference evidence="2 3" key="1">
    <citation type="submission" date="2023-07" db="EMBL/GenBank/DDBJ databases">
        <title>Sorghum-associated microbial communities from plants grown in Nebraska, USA.</title>
        <authorList>
            <person name="Schachtman D."/>
        </authorList>
    </citation>
    <scope>NUCLEOTIDE SEQUENCE [LARGE SCALE GENOMIC DNA]</scope>
    <source>
        <strain evidence="2 3">584</strain>
    </source>
</reference>
<dbReference type="SUPFAM" id="SSF46894">
    <property type="entry name" value="C-terminal effector domain of the bipartite response regulators"/>
    <property type="match status" value="1"/>
</dbReference>
<dbReference type="SMART" id="SM00421">
    <property type="entry name" value="HTH_LUXR"/>
    <property type="match status" value="1"/>
</dbReference>
<dbReference type="Gene3D" id="1.10.10.10">
    <property type="entry name" value="Winged helix-like DNA-binding domain superfamily/Winged helix DNA-binding domain"/>
    <property type="match status" value="1"/>
</dbReference>
<evidence type="ECO:0000259" key="1">
    <source>
        <dbReference type="SMART" id="SM00421"/>
    </source>
</evidence>
<accession>A0ABU1K224</accession>
<comment type="caution">
    <text evidence="2">The sequence shown here is derived from an EMBL/GenBank/DDBJ whole genome shotgun (WGS) entry which is preliminary data.</text>
</comment>
<dbReference type="InterPro" id="IPR000792">
    <property type="entry name" value="Tscrpt_reg_LuxR_C"/>
</dbReference>
<dbReference type="Proteomes" id="UP001262410">
    <property type="component" value="Unassembled WGS sequence"/>
</dbReference>
<dbReference type="InterPro" id="IPR016032">
    <property type="entry name" value="Sig_transdc_resp-reg_C-effctor"/>
</dbReference>
<protein>
    <submittedName>
        <fullName evidence="2">DNA-binding CsgD family transcriptional regulator</fullName>
    </submittedName>
</protein>
<evidence type="ECO:0000313" key="2">
    <source>
        <dbReference type="EMBL" id="MDR6293880.1"/>
    </source>
</evidence>
<name>A0ABU1K224_9PROT</name>